<gene>
    <name evidence="15" type="primary">dnaB</name>
    <name evidence="15" type="ORF">EKK97_13905</name>
</gene>
<protein>
    <recommendedName>
        <fullName evidence="11 12">Replicative DNA helicase</fullName>
        <ecNumber evidence="11 12">5.6.2.3</ecNumber>
    </recommendedName>
</protein>
<evidence type="ECO:0000256" key="5">
    <source>
        <dbReference type="ARBA" id="ARBA00022801"/>
    </source>
</evidence>
<evidence type="ECO:0000256" key="8">
    <source>
        <dbReference type="ARBA" id="ARBA00023125"/>
    </source>
</evidence>
<dbReference type="Gene3D" id="3.40.50.300">
    <property type="entry name" value="P-loop containing nucleotide triphosphate hydrolases"/>
    <property type="match status" value="1"/>
</dbReference>
<keyword evidence="2 12" id="KW-0639">Primosome</keyword>
<dbReference type="CDD" id="cd00984">
    <property type="entry name" value="DnaB_C"/>
    <property type="match status" value="1"/>
</dbReference>
<evidence type="ECO:0000313" key="15">
    <source>
        <dbReference type="EMBL" id="QHC50459.1"/>
    </source>
</evidence>
<dbReference type="SUPFAM" id="SSF48024">
    <property type="entry name" value="N-terminal domain of DnaB helicase"/>
    <property type="match status" value="1"/>
</dbReference>
<dbReference type="InterPro" id="IPR007693">
    <property type="entry name" value="DNA_helicase_DnaB-like_N"/>
</dbReference>
<dbReference type="KEGG" id="htx:EKK97_13905"/>
<dbReference type="InterPro" id="IPR007694">
    <property type="entry name" value="DNA_helicase_DnaB-like_C"/>
</dbReference>
<keyword evidence="5 12" id="KW-0378">Hydrolase</keyword>
<dbReference type="NCBIfam" id="TIGR00665">
    <property type="entry name" value="DnaB"/>
    <property type="match status" value="1"/>
</dbReference>
<evidence type="ECO:0000256" key="12">
    <source>
        <dbReference type="RuleBase" id="RU362085"/>
    </source>
</evidence>
<keyword evidence="3 12" id="KW-0235">DNA replication</keyword>
<keyword evidence="16" id="KW-1185">Reference proteome</keyword>
<dbReference type="RefSeq" id="WP_159552725.1">
    <property type="nucleotide sequence ID" value="NZ_CP035042.1"/>
</dbReference>
<dbReference type="GO" id="GO:1990077">
    <property type="term" value="C:primosome complex"/>
    <property type="evidence" value="ECO:0007669"/>
    <property type="project" value="UniProtKB-UniRule"/>
</dbReference>
<feature type="domain" description="SF4 helicase" evidence="14">
    <location>
        <begin position="171"/>
        <end position="441"/>
    </location>
</feature>
<dbReference type="GO" id="GO:0043139">
    <property type="term" value="F:5'-3' DNA helicase activity"/>
    <property type="evidence" value="ECO:0007669"/>
    <property type="project" value="UniProtKB-EC"/>
</dbReference>
<keyword evidence="7 12" id="KW-0067">ATP-binding</keyword>
<comment type="catalytic activity">
    <reaction evidence="10 12">
        <text>ATP + H2O = ADP + phosphate + H(+)</text>
        <dbReference type="Rhea" id="RHEA:13065"/>
        <dbReference type="ChEBI" id="CHEBI:15377"/>
        <dbReference type="ChEBI" id="CHEBI:15378"/>
        <dbReference type="ChEBI" id="CHEBI:30616"/>
        <dbReference type="ChEBI" id="CHEBI:43474"/>
        <dbReference type="ChEBI" id="CHEBI:456216"/>
        <dbReference type="EC" id="5.6.2.3"/>
    </reaction>
</comment>
<evidence type="ECO:0000313" key="16">
    <source>
        <dbReference type="Proteomes" id="UP000464013"/>
    </source>
</evidence>
<evidence type="ECO:0000256" key="4">
    <source>
        <dbReference type="ARBA" id="ARBA00022741"/>
    </source>
</evidence>
<dbReference type="AlphaFoldDB" id="A0A6I6SIV6"/>
<evidence type="ECO:0000256" key="1">
    <source>
        <dbReference type="ARBA" id="ARBA00008428"/>
    </source>
</evidence>
<dbReference type="GO" id="GO:0016787">
    <property type="term" value="F:hydrolase activity"/>
    <property type="evidence" value="ECO:0007669"/>
    <property type="project" value="UniProtKB-KW"/>
</dbReference>
<dbReference type="InterPro" id="IPR027417">
    <property type="entry name" value="P-loop_NTPase"/>
</dbReference>
<dbReference type="Proteomes" id="UP000464013">
    <property type="component" value="Chromosome"/>
</dbReference>
<evidence type="ECO:0000256" key="6">
    <source>
        <dbReference type="ARBA" id="ARBA00022806"/>
    </source>
</evidence>
<sequence length="463" mass="50693">MSHFSLEAEQSVIGGAMLNSKVIDSLADIVSAGDFYDPAHAAIWSAIVHVACRLGVKPDIVTVSEHLEEHGHLNAAGGVGYLAEITKNTPSAANAEVYAGIVRDKAQRRRLVASLANLTEEATTSREAFSDLIDKAQGQLLSLVGGEQKGAVMIKDALKSLLDTVERKSSGEESSMGLSFGLTDLDRMTMGMKAGEMIVVGARPSMGKTAFSLNILRAVLTHNRRPAMIFSMEMGSEAITTRLVAASGMLPLDKLRDPTTMEAGDWDKYTAGNQLLHDTQLVIDDRPALTPSQIRGAAKRWKQYLGDMGVVVVDYLGLMKAEGRHGNREQEVAEASRAMKALAKELECPVVVLSQLNRNLENRDLKNRRPRMSDLRESGAIEQDADLILFLYRHEVYDENDQRSKGVGEIIIGKQREGRLGTVYTAARLELNRFDDLSAEKIHELSQPPVPEAPRRKSAMAEF</sequence>
<dbReference type="PANTHER" id="PTHR30153">
    <property type="entry name" value="REPLICATIVE DNA HELICASE DNAB"/>
    <property type="match status" value="1"/>
</dbReference>
<reference evidence="15 16" key="1">
    <citation type="submission" date="2019-01" db="EMBL/GenBank/DDBJ databases">
        <title>Complete genome of a denitifying bacterium Halomons sp. BC-M4-5.</title>
        <authorList>
            <person name="Wang L."/>
            <person name="Shao Z."/>
        </authorList>
    </citation>
    <scope>NUCLEOTIDE SEQUENCE [LARGE SCALE GENOMIC DNA]</scope>
    <source>
        <strain evidence="15 16">BC-M4-5</strain>
    </source>
</reference>
<keyword evidence="9" id="KW-0413">Isomerase</keyword>
<dbReference type="InterPro" id="IPR036185">
    <property type="entry name" value="DNA_heli_DnaB-like_N_sf"/>
</dbReference>
<dbReference type="GO" id="GO:0006269">
    <property type="term" value="P:DNA replication, synthesis of primer"/>
    <property type="evidence" value="ECO:0007669"/>
    <property type="project" value="UniProtKB-UniRule"/>
</dbReference>
<evidence type="ECO:0000259" key="14">
    <source>
        <dbReference type="PROSITE" id="PS51199"/>
    </source>
</evidence>
<dbReference type="EMBL" id="CP035042">
    <property type="protein sequence ID" value="QHC50459.1"/>
    <property type="molecule type" value="Genomic_DNA"/>
</dbReference>
<dbReference type="SUPFAM" id="SSF52540">
    <property type="entry name" value="P-loop containing nucleoside triphosphate hydrolases"/>
    <property type="match status" value="1"/>
</dbReference>
<dbReference type="GO" id="GO:0003677">
    <property type="term" value="F:DNA binding"/>
    <property type="evidence" value="ECO:0007669"/>
    <property type="project" value="UniProtKB-UniRule"/>
</dbReference>
<proteinExistence type="inferred from homology"/>
<dbReference type="Gene3D" id="1.10.860.10">
    <property type="entry name" value="DNAb Helicase, Chain A"/>
    <property type="match status" value="1"/>
</dbReference>
<dbReference type="PANTHER" id="PTHR30153:SF2">
    <property type="entry name" value="REPLICATIVE DNA HELICASE"/>
    <property type="match status" value="1"/>
</dbReference>
<keyword evidence="6 12" id="KW-0347">Helicase</keyword>
<name>A0A6I6SIV6_9GAMM</name>
<evidence type="ECO:0000256" key="3">
    <source>
        <dbReference type="ARBA" id="ARBA00022705"/>
    </source>
</evidence>
<dbReference type="OrthoDB" id="9773982at2"/>
<dbReference type="InterPro" id="IPR007692">
    <property type="entry name" value="DNA_helicase_DnaB"/>
</dbReference>
<evidence type="ECO:0000256" key="2">
    <source>
        <dbReference type="ARBA" id="ARBA00022515"/>
    </source>
</evidence>
<dbReference type="Pfam" id="PF03796">
    <property type="entry name" value="DnaB_C"/>
    <property type="match status" value="1"/>
</dbReference>
<keyword evidence="8 12" id="KW-0238">DNA-binding</keyword>
<evidence type="ECO:0000256" key="7">
    <source>
        <dbReference type="ARBA" id="ARBA00022840"/>
    </source>
</evidence>
<organism evidence="15 16">
    <name type="scientific">Billgrantia tianxiuensis</name>
    <dbReference type="NCBI Taxonomy" id="2497861"/>
    <lineage>
        <taxon>Bacteria</taxon>
        <taxon>Pseudomonadati</taxon>
        <taxon>Pseudomonadota</taxon>
        <taxon>Gammaproteobacteria</taxon>
        <taxon>Oceanospirillales</taxon>
        <taxon>Halomonadaceae</taxon>
        <taxon>Billgrantia</taxon>
    </lineage>
</organism>
<dbReference type="GO" id="GO:0005524">
    <property type="term" value="F:ATP binding"/>
    <property type="evidence" value="ECO:0007669"/>
    <property type="project" value="UniProtKB-UniRule"/>
</dbReference>
<evidence type="ECO:0000256" key="13">
    <source>
        <dbReference type="SAM" id="MobiDB-lite"/>
    </source>
</evidence>
<dbReference type="GO" id="GO:0005829">
    <property type="term" value="C:cytosol"/>
    <property type="evidence" value="ECO:0007669"/>
    <property type="project" value="TreeGrafter"/>
</dbReference>
<comment type="similarity">
    <text evidence="1 12">Belongs to the helicase family. DnaB subfamily.</text>
</comment>
<evidence type="ECO:0000256" key="9">
    <source>
        <dbReference type="ARBA" id="ARBA00023235"/>
    </source>
</evidence>
<dbReference type="PROSITE" id="PS51199">
    <property type="entry name" value="SF4_HELICASE"/>
    <property type="match status" value="1"/>
</dbReference>
<accession>A0A6I6SIV6</accession>
<dbReference type="Pfam" id="PF00772">
    <property type="entry name" value="DnaB"/>
    <property type="match status" value="1"/>
</dbReference>
<evidence type="ECO:0000256" key="11">
    <source>
        <dbReference type="NCBIfam" id="TIGR00665"/>
    </source>
</evidence>
<dbReference type="EC" id="5.6.2.3" evidence="11 12"/>
<keyword evidence="4 12" id="KW-0547">Nucleotide-binding</keyword>
<evidence type="ECO:0000256" key="10">
    <source>
        <dbReference type="ARBA" id="ARBA00048954"/>
    </source>
</evidence>
<dbReference type="InterPro" id="IPR016136">
    <property type="entry name" value="DNA_helicase_N/primase_C"/>
</dbReference>
<comment type="function">
    <text evidence="12">The main replicative DNA helicase, it participates in initiation and elongation during chromosome replication. Travels ahead of the DNA replisome, separating dsDNA into templates for DNA synthesis. A processive ATP-dependent 5'-3' DNA helicase it has DNA-dependent ATPase activity.</text>
</comment>
<feature type="region of interest" description="Disordered" evidence="13">
    <location>
        <begin position="442"/>
        <end position="463"/>
    </location>
</feature>